<feature type="region of interest" description="Disordered" evidence="1">
    <location>
        <begin position="33"/>
        <end position="68"/>
    </location>
</feature>
<proteinExistence type="predicted"/>
<evidence type="ECO:0000256" key="1">
    <source>
        <dbReference type="SAM" id="MobiDB-lite"/>
    </source>
</evidence>
<dbReference type="AlphaFoldDB" id="A0A2P2M1L3"/>
<sequence length="68" mass="7636">MSLSLMDFQMTLVISSPSNSTMGLATLILSNSIASLDPPPPRRRYDDDRFISGSTQWKGPQHKKKKKK</sequence>
<evidence type="ECO:0000313" key="2">
    <source>
        <dbReference type="EMBL" id="MBX24127.1"/>
    </source>
</evidence>
<name>A0A2P2M1L3_RHIMU</name>
<reference evidence="2" key="1">
    <citation type="submission" date="2018-02" db="EMBL/GenBank/DDBJ databases">
        <title>Rhizophora mucronata_Transcriptome.</title>
        <authorList>
            <person name="Meera S.P."/>
            <person name="Sreeshan A."/>
            <person name="Augustine A."/>
        </authorList>
    </citation>
    <scope>NUCLEOTIDE SEQUENCE</scope>
    <source>
        <tissue evidence="2">Leaf</tissue>
    </source>
</reference>
<dbReference type="EMBL" id="GGEC01043643">
    <property type="protein sequence ID" value="MBX24127.1"/>
    <property type="molecule type" value="Transcribed_RNA"/>
</dbReference>
<organism evidence="2">
    <name type="scientific">Rhizophora mucronata</name>
    <name type="common">Asiatic mangrove</name>
    <dbReference type="NCBI Taxonomy" id="61149"/>
    <lineage>
        <taxon>Eukaryota</taxon>
        <taxon>Viridiplantae</taxon>
        <taxon>Streptophyta</taxon>
        <taxon>Embryophyta</taxon>
        <taxon>Tracheophyta</taxon>
        <taxon>Spermatophyta</taxon>
        <taxon>Magnoliopsida</taxon>
        <taxon>eudicotyledons</taxon>
        <taxon>Gunneridae</taxon>
        <taxon>Pentapetalae</taxon>
        <taxon>rosids</taxon>
        <taxon>fabids</taxon>
        <taxon>Malpighiales</taxon>
        <taxon>Rhizophoraceae</taxon>
        <taxon>Rhizophora</taxon>
    </lineage>
</organism>
<protein>
    <submittedName>
        <fullName evidence="2">Uncharacterized protein MANES_16G053000</fullName>
    </submittedName>
</protein>
<accession>A0A2P2M1L3</accession>